<organism evidence="2 3">
    <name type="scientific">Streptomyces subrutilus</name>
    <dbReference type="NCBI Taxonomy" id="36818"/>
    <lineage>
        <taxon>Bacteria</taxon>
        <taxon>Bacillati</taxon>
        <taxon>Actinomycetota</taxon>
        <taxon>Actinomycetes</taxon>
        <taxon>Kitasatosporales</taxon>
        <taxon>Streptomycetaceae</taxon>
        <taxon>Streptomyces</taxon>
    </lineage>
</organism>
<dbReference type="Proteomes" id="UP000095705">
    <property type="component" value="Unassembled WGS sequence"/>
</dbReference>
<dbReference type="STRING" id="36818.BGK67_02500"/>
<dbReference type="EMBL" id="MEHK01000001">
    <property type="protein sequence ID" value="OEJ30373.1"/>
    <property type="molecule type" value="Genomic_DNA"/>
</dbReference>
<proteinExistence type="predicted"/>
<evidence type="ECO:0000313" key="2">
    <source>
        <dbReference type="EMBL" id="OEJ30373.1"/>
    </source>
</evidence>
<keyword evidence="1" id="KW-0472">Membrane</keyword>
<gene>
    <name evidence="2" type="ORF">BGK67_02500</name>
</gene>
<evidence type="ECO:0000256" key="1">
    <source>
        <dbReference type="SAM" id="Phobius"/>
    </source>
</evidence>
<accession>A0A1E5PLP3</accession>
<protein>
    <submittedName>
        <fullName evidence="2">Uncharacterized protein</fullName>
    </submittedName>
</protein>
<evidence type="ECO:0000313" key="3">
    <source>
        <dbReference type="Proteomes" id="UP000095705"/>
    </source>
</evidence>
<keyword evidence="1" id="KW-0812">Transmembrane</keyword>
<keyword evidence="1" id="KW-1133">Transmembrane helix</keyword>
<comment type="caution">
    <text evidence="2">The sequence shown here is derived from an EMBL/GenBank/DDBJ whole genome shotgun (WGS) entry which is preliminary data.</text>
</comment>
<dbReference type="RefSeq" id="WP_069918517.1">
    <property type="nucleotide sequence ID" value="NZ_MEHK01000001.1"/>
</dbReference>
<dbReference type="AlphaFoldDB" id="A0A1E5PLP3"/>
<dbReference type="OrthoDB" id="4350888at2"/>
<sequence length="268" mass="27223">MSHDRPGPYPQQPAPRRKTALIITGIAVALAVIGATAYFVLDGDGDGAGAGAGAGAVDRVGNSGVTVHSKGYELVAPESVGAYRKSSPGSAPAKLNAEQQKEAERLGVGNARAVSGIYNAPSPDSGDPAKVGGRRLSFDGLYGDIADPAAALDKYLAGVGEKGFKGDGKKRGLVIEPVGSATVVKPAGFEGALMKCQDVKVTHDKGAGSPKGDEADFRIPVCAWADYSTLGGANVFELTQSVTGGPGASREEAAALTAELYRAARRKA</sequence>
<reference evidence="2 3" key="1">
    <citation type="submission" date="2016-08" db="EMBL/GenBank/DDBJ databases">
        <title>The complete genome of Streptomyces subrutilus 10-1-1.</title>
        <authorList>
            <person name="Chen X."/>
        </authorList>
    </citation>
    <scope>NUCLEOTIDE SEQUENCE [LARGE SCALE GENOMIC DNA]</scope>
    <source>
        <strain evidence="2 3">10-1-1</strain>
    </source>
</reference>
<feature type="transmembrane region" description="Helical" evidence="1">
    <location>
        <begin position="20"/>
        <end position="41"/>
    </location>
</feature>
<name>A0A1E5PLP3_9ACTN</name>
<keyword evidence="3" id="KW-1185">Reference proteome</keyword>